<name>A0A5B8VH26_9BACT</name>
<accession>A0A5B8VH26</accession>
<keyword evidence="2" id="KW-1185">Reference proteome</keyword>
<dbReference type="RefSeq" id="WP_146780030.1">
    <property type="nucleotide sequence ID" value="NZ_CP042434.1"/>
</dbReference>
<proteinExistence type="predicted"/>
<sequence>MGKNPPVACAYVNPKEDKIPQRLQILLSDFGYCFYMIKLKVGSRQIATNDHLFMPKHTESTVMESKAARLIYKRIYNGYALQKPSASVSIMEGL</sequence>
<dbReference type="AlphaFoldDB" id="A0A5B8VH26"/>
<evidence type="ECO:0000313" key="2">
    <source>
        <dbReference type="Proteomes" id="UP000321291"/>
    </source>
</evidence>
<evidence type="ECO:0000313" key="1">
    <source>
        <dbReference type="EMBL" id="QEC70770.1"/>
    </source>
</evidence>
<protein>
    <submittedName>
        <fullName evidence="1">Uncharacterized protein</fullName>
    </submittedName>
</protein>
<dbReference type="KEGG" id="agi:FSB73_02780"/>
<dbReference type="EMBL" id="CP042434">
    <property type="protein sequence ID" value="QEC70770.1"/>
    <property type="molecule type" value="Genomic_DNA"/>
</dbReference>
<reference evidence="1 2" key="1">
    <citation type="journal article" date="2017" name="Int. J. Syst. Evol. Microbiol.">
        <title>Arachidicoccus ginsenosidivorans sp. nov., with ginsenoside-converting activity isolated from ginseng cultivating soil.</title>
        <authorList>
            <person name="Siddiqi M.Z."/>
            <person name="Aslam Z."/>
            <person name="Im W.T."/>
        </authorList>
    </citation>
    <scope>NUCLEOTIDE SEQUENCE [LARGE SCALE GENOMIC DNA]</scope>
    <source>
        <strain evidence="1 2">Gsoil 809</strain>
    </source>
</reference>
<organism evidence="1 2">
    <name type="scientific">Arachidicoccus ginsenosidivorans</name>
    <dbReference type="NCBI Taxonomy" id="496057"/>
    <lineage>
        <taxon>Bacteria</taxon>
        <taxon>Pseudomonadati</taxon>
        <taxon>Bacteroidota</taxon>
        <taxon>Chitinophagia</taxon>
        <taxon>Chitinophagales</taxon>
        <taxon>Chitinophagaceae</taxon>
        <taxon>Arachidicoccus</taxon>
    </lineage>
</organism>
<dbReference type="Proteomes" id="UP000321291">
    <property type="component" value="Chromosome"/>
</dbReference>
<gene>
    <name evidence="1" type="ORF">FSB73_02780</name>
</gene>